<comment type="caution">
    <text evidence="1">The sequence shown here is derived from an EMBL/GenBank/DDBJ whole genome shotgun (WGS) entry which is preliminary data.</text>
</comment>
<reference evidence="1 2" key="1">
    <citation type="submission" date="2019-02" db="EMBL/GenBank/DDBJ databases">
        <title>Deep-cultivation of Planctomycetes and their phenomic and genomic characterization uncovers novel biology.</title>
        <authorList>
            <person name="Wiegand S."/>
            <person name="Jogler M."/>
            <person name="Boedeker C."/>
            <person name="Pinto D."/>
            <person name="Vollmers J."/>
            <person name="Rivas-Marin E."/>
            <person name="Kohn T."/>
            <person name="Peeters S.H."/>
            <person name="Heuer A."/>
            <person name="Rast P."/>
            <person name="Oberbeckmann S."/>
            <person name="Bunk B."/>
            <person name="Jeske O."/>
            <person name="Meyerdierks A."/>
            <person name="Storesund J.E."/>
            <person name="Kallscheuer N."/>
            <person name="Luecker S."/>
            <person name="Lage O.M."/>
            <person name="Pohl T."/>
            <person name="Merkel B.J."/>
            <person name="Hornburger P."/>
            <person name="Mueller R.-W."/>
            <person name="Bruemmer F."/>
            <person name="Labrenz M."/>
            <person name="Spormann A.M."/>
            <person name="Op Den Camp H."/>
            <person name="Overmann J."/>
            <person name="Amann R."/>
            <person name="Jetten M.S.M."/>
            <person name="Mascher T."/>
            <person name="Medema M.H."/>
            <person name="Devos D.P."/>
            <person name="Kaster A.-K."/>
            <person name="Ovreas L."/>
            <person name="Rohde M."/>
            <person name="Galperin M.Y."/>
            <person name="Jogler C."/>
        </authorList>
    </citation>
    <scope>NUCLEOTIDE SEQUENCE [LARGE SCALE GENOMIC DNA]</scope>
    <source>
        <strain evidence="1 2">Pla52n</strain>
    </source>
</reference>
<accession>A0A5C6A4T1</accession>
<dbReference type="EMBL" id="SJPN01000007">
    <property type="protein sequence ID" value="TWT94446.1"/>
    <property type="molecule type" value="Genomic_DNA"/>
</dbReference>
<dbReference type="Proteomes" id="UP000320176">
    <property type="component" value="Unassembled WGS sequence"/>
</dbReference>
<evidence type="ECO:0000313" key="2">
    <source>
        <dbReference type="Proteomes" id="UP000320176"/>
    </source>
</evidence>
<proteinExistence type="predicted"/>
<name>A0A5C6A4T1_9BACT</name>
<sequence length="82" mass="9331">MGLEFGNIGFDHECANNRCCSARTIRLFCVRDLHGDHCNPEAMQENTVALGKDGDLGDTALCYVDQTCRWKLPMEHKNFPWL</sequence>
<protein>
    <submittedName>
        <fullName evidence="1">Uncharacterized protein</fullName>
    </submittedName>
</protein>
<gene>
    <name evidence="1" type="ORF">Pla52n_52670</name>
</gene>
<dbReference type="AlphaFoldDB" id="A0A5C6A4T1"/>
<organism evidence="1 2">
    <name type="scientific">Stieleria varia</name>
    <dbReference type="NCBI Taxonomy" id="2528005"/>
    <lineage>
        <taxon>Bacteria</taxon>
        <taxon>Pseudomonadati</taxon>
        <taxon>Planctomycetota</taxon>
        <taxon>Planctomycetia</taxon>
        <taxon>Pirellulales</taxon>
        <taxon>Pirellulaceae</taxon>
        <taxon>Stieleria</taxon>
    </lineage>
</organism>
<evidence type="ECO:0000313" key="1">
    <source>
        <dbReference type="EMBL" id="TWT94446.1"/>
    </source>
</evidence>
<keyword evidence="2" id="KW-1185">Reference proteome</keyword>